<comment type="caution">
    <text evidence="5">The sequence shown here is derived from an EMBL/GenBank/DDBJ whole genome shotgun (WGS) entry which is preliminary data.</text>
</comment>
<reference evidence="5" key="2">
    <citation type="submission" date="2020-09" db="EMBL/GenBank/DDBJ databases">
        <authorList>
            <person name="Sun Q."/>
            <person name="Zhou Y."/>
        </authorList>
    </citation>
    <scope>NUCLEOTIDE SEQUENCE</scope>
    <source>
        <strain evidence="5">CGMCC 1.15360</strain>
    </source>
</reference>
<evidence type="ECO:0000256" key="4">
    <source>
        <dbReference type="SAM" id="MobiDB-lite"/>
    </source>
</evidence>
<dbReference type="EMBL" id="BMIP01000002">
    <property type="protein sequence ID" value="GGD65563.1"/>
    <property type="molecule type" value="Genomic_DNA"/>
</dbReference>
<evidence type="ECO:0000256" key="3">
    <source>
        <dbReference type="ARBA" id="ARBA00022801"/>
    </source>
</evidence>
<protein>
    <recommendedName>
        <fullName evidence="7">Peptidase M20 dimerisation domain-containing protein</fullName>
    </recommendedName>
</protein>
<evidence type="ECO:0008006" key="7">
    <source>
        <dbReference type="Google" id="ProtNLM"/>
    </source>
</evidence>
<evidence type="ECO:0000313" key="5">
    <source>
        <dbReference type="EMBL" id="GGD65563.1"/>
    </source>
</evidence>
<feature type="compositionally biased region" description="Low complexity" evidence="4">
    <location>
        <begin position="7"/>
        <end position="22"/>
    </location>
</feature>
<dbReference type="GO" id="GO:0008233">
    <property type="term" value="F:peptidase activity"/>
    <property type="evidence" value="ECO:0007669"/>
    <property type="project" value="UniProtKB-KW"/>
</dbReference>
<dbReference type="Proteomes" id="UP000612349">
    <property type="component" value="Unassembled WGS sequence"/>
</dbReference>
<keyword evidence="6" id="KW-1185">Reference proteome</keyword>
<name>A0A916YYA3_9SPHN</name>
<dbReference type="Gene3D" id="3.40.630.10">
    <property type="entry name" value="Zn peptidases"/>
    <property type="match status" value="1"/>
</dbReference>
<keyword evidence="3" id="KW-0378">Hydrolase</keyword>
<dbReference type="InterPro" id="IPR002933">
    <property type="entry name" value="Peptidase_M20"/>
</dbReference>
<dbReference type="InterPro" id="IPR051458">
    <property type="entry name" value="Cyt/Met_Dipeptidase"/>
</dbReference>
<dbReference type="RefSeq" id="WP_066775494.1">
    <property type="nucleotide sequence ID" value="NZ_BMIP01000002.1"/>
</dbReference>
<proteinExistence type="predicted"/>
<dbReference type="GO" id="GO:0046872">
    <property type="term" value="F:metal ion binding"/>
    <property type="evidence" value="ECO:0007669"/>
    <property type="project" value="UniProtKB-KW"/>
</dbReference>
<gene>
    <name evidence="5" type="ORF">GCM10010990_13830</name>
</gene>
<dbReference type="PANTHER" id="PTHR43270">
    <property type="entry name" value="BETA-ALA-HIS DIPEPTIDASE"/>
    <property type="match status" value="1"/>
</dbReference>
<evidence type="ECO:0000256" key="1">
    <source>
        <dbReference type="ARBA" id="ARBA00022670"/>
    </source>
</evidence>
<dbReference type="Gene3D" id="3.30.70.360">
    <property type="match status" value="1"/>
</dbReference>
<evidence type="ECO:0000313" key="6">
    <source>
        <dbReference type="Proteomes" id="UP000612349"/>
    </source>
</evidence>
<evidence type="ECO:0000256" key="2">
    <source>
        <dbReference type="ARBA" id="ARBA00022723"/>
    </source>
</evidence>
<keyword evidence="2" id="KW-0479">Metal-binding</keyword>
<reference evidence="5" key="1">
    <citation type="journal article" date="2014" name="Int. J. Syst. Evol. Microbiol.">
        <title>Complete genome sequence of Corynebacterium casei LMG S-19264T (=DSM 44701T), isolated from a smear-ripened cheese.</title>
        <authorList>
            <consortium name="US DOE Joint Genome Institute (JGI-PGF)"/>
            <person name="Walter F."/>
            <person name="Albersmeier A."/>
            <person name="Kalinowski J."/>
            <person name="Ruckert C."/>
        </authorList>
    </citation>
    <scope>NUCLEOTIDE SEQUENCE</scope>
    <source>
        <strain evidence="5">CGMCC 1.15360</strain>
    </source>
</reference>
<dbReference type="SUPFAM" id="SSF53187">
    <property type="entry name" value="Zn-dependent exopeptidases"/>
    <property type="match status" value="1"/>
</dbReference>
<dbReference type="PANTHER" id="PTHR43270:SF8">
    <property type="entry name" value="DI- AND TRIPEPTIDASE DUG2-RELATED"/>
    <property type="match status" value="1"/>
</dbReference>
<sequence length="538" mass="58447">MTGCGTQDDAAGGSGAQSAGSGPVLGIRPSGDETITYDKAKIKNEDLFKVFDHIDENIDQHVVNLQKWIQQPSISNTGEGLQESAEMVKGFFDEFGCQKTQIYDPGENQWGSQSNPVVYAKCDEGAEKTLIVYWQGDTMPVTQPDLWKAPPFEARIVEQEPFKKVLIGRGAQNSKGPEMTFMNAIRSIKAVTGKLPVNLIFVVEHDEERMDIGLNQFMKDHGDLFEGAEATWGPGASEGCVFVELTTSGDSWGRGPTYSDIHGSNKRSVDSVAWRHMTMLSKLVSEDGNKVLIPGFYENIVPPTAEEMRILRKQAEGRDLEIAAKNLGVARFISEDPLTQLKMARMGTSMNLDGIWGGNMFAGGSGAIMPNKIVSKHNFRYVPNMKGPDIVKKLRAYLDQLGYEDVEINVIGDVPWAKKNTNNDLSKSNAYTASIWGLGSKPYSPDDSILLGGGGGYWPAYLFSGNQSSVNTPISSVRAGTGGNSHAANEWYVIEGAGEQLGMASAEKVIATALYTYAGLNGEIPEEFANPEGLDTAE</sequence>
<feature type="region of interest" description="Disordered" evidence="4">
    <location>
        <begin position="1"/>
        <end position="30"/>
    </location>
</feature>
<dbReference type="GO" id="GO:0006508">
    <property type="term" value="P:proteolysis"/>
    <property type="evidence" value="ECO:0007669"/>
    <property type="project" value="UniProtKB-KW"/>
</dbReference>
<organism evidence="5 6">
    <name type="scientific">Croceicoccus mobilis</name>
    <dbReference type="NCBI Taxonomy" id="1703339"/>
    <lineage>
        <taxon>Bacteria</taxon>
        <taxon>Pseudomonadati</taxon>
        <taxon>Pseudomonadota</taxon>
        <taxon>Alphaproteobacteria</taxon>
        <taxon>Sphingomonadales</taxon>
        <taxon>Erythrobacteraceae</taxon>
        <taxon>Croceicoccus</taxon>
    </lineage>
</organism>
<dbReference type="AlphaFoldDB" id="A0A916YYA3"/>
<accession>A0A916YYA3</accession>
<keyword evidence="1" id="KW-0645">Protease</keyword>
<dbReference type="Pfam" id="PF01546">
    <property type="entry name" value="Peptidase_M20"/>
    <property type="match status" value="1"/>
</dbReference>